<dbReference type="EMBL" id="JBHFEH010000015">
    <property type="protein sequence ID" value="KAL2054452.1"/>
    <property type="molecule type" value="Genomic_DNA"/>
</dbReference>
<name>A0ABR4BAL1_9LECA</name>
<keyword evidence="2" id="KW-1185">Reference proteome</keyword>
<gene>
    <name evidence="1" type="ORF">ABVK25_005200</name>
</gene>
<protein>
    <submittedName>
        <fullName evidence="1">Uncharacterized protein</fullName>
    </submittedName>
</protein>
<accession>A0ABR4BAL1</accession>
<sequence length="157" mass="17972">MKAAAKQLKKLVTPDERPLYYMAAQEGINFSIGLGLQDILDFNSSRSGDSYTILIDRDGFKVELIEPNKFFDEVVLTNDDARFWLESLLAVVYRLQILRGYLGMTPKIWLLTGLYHIQDAVTFSTLRGFRRVCISSRADWIGQPAATQYRLESQVWA</sequence>
<comment type="caution">
    <text evidence="1">The sequence shown here is derived from an EMBL/GenBank/DDBJ whole genome shotgun (WGS) entry which is preliminary data.</text>
</comment>
<dbReference type="Proteomes" id="UP001590951">
    <property type="component" value="Unassembled WGS sequence"/>
</dbReference>
<evidence type="ECO:0000313" key="2">
    <source>
        <dbReference type="Proteomes" id="UP001590951"/>
    </source>
</evidence>
<organism evidence="1 2">
    <name type="scientific">Lepraria finkii</name>
    <dbReference type="NCBI Taxonomy" id="1340010"/>
    <lineage>
        <taxon>Eukaryota</taxon>
        <taxon>Fungi</taxon>
        <taxon>Dikarya</taxon>
        <taxon>Ascomycota</taxon>
        <taxon>Pezizomycotina</taxon>
        <taxon>Lecanoromycetes</taxon>
        <taxon>OSLEUM clade</taxon>
        <taxon>Lecanoromycetidae</taxon>
        <taxon>Lecanorales</taxon>
        <taxon>Lecanorineae</taxon>
        <taxon>Stereocaulaceae</taxon>
        <taxon>Lepraria</taxon>
    </lineage>
</organism>
<evidence type="ECO:0000313" key="1">
    <source>
        <dbReference type="EMBL" id="KAL2054452.1"/>
    </source>
</evidence>
<reference evidence="1 2" key="1">
    <citation type="submission" date="2024-09" db="EMBL/GenBank/DDBJ databases">
        <title>Rethinking Asexuality: The Enigmatic Case of Functional Sexual Genes in Lepraria (Stereocaulaceae).</title>
        <authorList>
            <person name="Doellman M."/>
            <person name="Sun Y."/>
            <person name="Barcenas-Pena A."/>
            <person name="Lumbsch H.T."/>
            <person name="Grewe F."/>
        </authorList>
    </citation>
    <scope>NUCLEOTIDE SEQUENCE [LARGE SCALE GENOMIC DNA]</scope>
    <source>
        <strain evidence="1 2">Grewe 0041</strain>
    </source>
</reference>
<proteinExistence type="predicted"/>